<comment type="caution">
    <text evidence="3">The sequence shown here is derived from an EMBL/GenBank/DDBJ whole genome shotgun (WGS) entry which is preliminary data.</text>
</comment>
<evidence type="ECO:0000313" key="3">
    <source>
        <dbReference type="EMBL" id="CAF1503853.1"/>
    </source>
</evidence>
<accession>A0A815TDW7</accession>
<feature type="signal peptide" evidence="1">
    <location>
        <begin position="1"/>
        <end position="17"/>
    </location>
</feature>
<dbReference type="Proteomes" id="UP000663854">
    <property type="component" value="Unassembled WGS sequence"/>
</dbReference>
<evidence type="ECO:0000313" key="4">
    <source>
        <dbReference type="Proteomes" id="UP000663870"/>
    </source>
</evidence>
<reference evidence="3" key="1">
    <citation type="submission" date="2021-02" db="EMBL/GenBank/DDBJ databases">
        <authorList>
            <person name="Nowell W R."/>
        </authorList>
    </citation>
    <scope>NUCLEOTIDE SEQUENCE</scope>
</reference>
<dbReference type="AlphaFoldDB" id="A0A815TDW7"/>
<feature type="chain" id="PRO_5044132142" evidence="1">
    <location>
        <begin position="18"/>
        <end position="118"/>
    </location>
</feature>
<evidence type="ECO:0000256" key="1">
    <source>
        <dbReference type="SAM" id="SignalP"/>
    </source>
</evidence>
<proteinExistence type="predicted"/>
<keyword evidence="4" id="KW-1185">Reference proteome</keyword>
<sequence length="118" mass="13578">MVFVVLVLIIKAKQIHEGGQYNPPYPLLTVINSLFNALLIDSNINPSFFNTYPNRHNVHIIHDFICPFNGYSLSPLSNLLKSFNYIHVEVDFWNIIYIQCQIVESIQIQIPANDDITC</sequence>
<evidence type="ECO:0000313" key="2">
    <source>
        <dbReference type="EMBL" id="CAF1093138.1"/>
    </source>
</evidence>
<protein>
    <submittedName>
        <fullName evidence="3">Uncharacterized protein</fullName>
    </submittedName>
</protein>
<dbReference type="Proteomes" id="UP000663870">
    <property type="component" value="Unassembled WGS sequence"/>
</dbReference>
<gene>
    <name evidence="3" type="ORF">JXQ802_LOCUS40585</name>
    <name evidence="2" type="ORF">PYM288_LOCUS19282</name>
</gene>
<dbReference type="EMBL" id="CAJNOH010000635">
    <property type="protein sequence ID" value="CAF1093138.1"/>
    <property type="molecule type" value="Genomic_DNA"/>
</dbReference>
<organism evidence="3 4">
    <name type="scientific">Rotaria sordida</name>
    <dbReference type="NCBI Taxonomy" id="392033"/>
    <lineage>
        <taxon>Eukaryota</taxon>
        <taxon>Metazoa</taxon>
        <taxon>Spiralia</taxon>
        <taxon>Gnathifera</taxon>
        <taxon>Rotifera</taxon>
        <taxon>Eurotatoria</taxon>
        <taxon>Bdelloidea</taxon>
        <taxon>Philodinida</taxon>
        <taxon>Philodinidae</taxon>
        <taxon>Rotaria</taxon>
    </lineage>
</organism>
<keyword evidence="1" id="KW-0732">Signal</keyword>
<name>A0A815TDW7_9BILA</name>
<dbReference type="EMBL" id="CAJNOL010002474">
    <property type="protein sequence ID" value="CAF1503853.1"/>
    <property type="molecule type" value="Genomic_DNA"/>
</dbReference>